<evidence type="ECO:0000256" key="5">
    <source>
        <dbReference type="ARBA" id="ARBA00022806"/>
    </source>
</evidence>
<dbReference type="SMART" id="SM00487">
    <property type="entry name" value="DEXDc"/>
    <property type="match status" value="1"/>
</dbReference>
<dbReference type="NCBIfam" id="TIGR00580">
    <property type="entry name" value="mfd"/>
    <property type="match status" value="1"/>
</dbReference>
<evidence type="ECO:0000256" key="1">
    <source>
        <dbReference type="ARBA" id="ARBA00022490"/>
    </source>
</evidence>
<dbReference type="SMART" id="SM01058">
    <property type="entry name" value="CarD_TRCF"/>
    <property type="match status" value="1"/>
</dbReference>
<dbReference type="EMBL" id="CP069620">
    <property type="protein sequence ID" value="UZH56469.1"/>
    <property type="molecule type" value="Genomic_DNA"/>
</dbReference>
<dbReference type="SMART" id="SM00982">
    <property type="entry name" value="TRCF"/>
    <property type="match status" value="1"/>
</dbReference>
<dbReference type="Gene3D" id="3.30.2060.10">
    <property type="entry name" value="Penicillin-binding protein 1b domain"/>
    <property type="match status" value="1"/>
</dbReference>
<protein>
    <recommendedName>
        <fullName evidence="9">Transcription-repair-coupling factor</fullName>
        <shortName evidence="9">TRCF</shortName>
        <ecNumber evidence="9">3.6.4.-</ecNumber>
    </recommendedName>
</protein>
<evidence type="ECO:0000256" key="6">
    <source>
        <dbReference type="ARBA" id="ARBA00022840"/>
    </source>
</evidence>
<dbReference type="PANTHER" id="PTHR47964">
    <property type="entry name" value="ATP-DEPENDENT DNA HELICASE HOMOLOG RECG, CHLOROPLASTIC"/>
    <property type="match status" value="1"/>
</dbReference>
<dbReference type="Gene3D" id="2.40.10.170">
    <property type="match status" value="1"/>
</dbReference>
<dbReference type="Gene3D" id="3.90.1150.50">
    <property type="entry name" value="Transcription-repair-coupling factor, D7 domain"/>
    <property type="match status" value="1"/>
</dbReference>
<feature type="domain" description="Helicase ATP-binding" evidence="10">
    <location>
        <begin position="569"/>
        <end position="730"/>
    </location>
</feature>
<evidence type="ECO:0000256" key="8">
    <source>
        <dbReference type="ARBA" id="ARBA00023204"/>
    </source>
</evidence>
<keyword evidence="4 9" id="KW-0378">Hydrolase</keyword>
<keyword evidence="3 9" id="KW-0227">DNA damage</keyword>
<dbReference type="SUPFAM" id="SSF52540">
    <property type="entry name" value="P-loop containing nucleoside triphosphate hydrolases"/>
    <property type="match status" value="3"/>
</dbReference>
<dbReference type="PROSITE" id="PS51192">
    <property type="entry name" value="HELICASE_ATP_BIND_1"/>
    <property type="match status" value="1"/>
</dbReference>
<dbReference type="Pfam" id="PF02559">
    <property type="entry name" value="CarD_TRCF_RID"/>
    <property type="match status" value="1"/>
</dbReference>
<dbReference type="SUPFAM" id="SSF141259">
    <property type="entry name" value="CarD-like"/>
    <property type="match status" value="1"/>
</dbReference>
<evidence type="ECO:0000313" key="12">
    <source>
        <dbReference type="EMBL" id="UZH56469.1"/>
    </source>
</evidence>
<comment type="subcellular location">
    <subcellularLocation>
        <location evidence="9">Cytoplasm</location>
    </subcellularLocation>
</comment>
<dbReference type="PANTHER" id="PTHR47964:SF1">
    <property type="entry name" value="ATP-DEPENDENT DNA HELICASE HOMOLOG RECG, CHLOROPLASTIC"/>
    <property type="match status" value="1"/>
</dbReference>
<dbReference type="Gene3D" id="3.40.50.300">
    <property type="entry name" value="P-loop containing nucleotide triphosphate hydrolases"/>
    <property type="match status" value="3"/>
</dbReference>
<dbReference type="InterPro" id="IPR001650">
    <property type="entry name" value="Helicase_C-like"/>
</dbReference>
<comment type="similarity">
    <text evidence="9">In the N-terminal section; belongs to the UvrB family.</text>
</comment>
<dbReference type="PROSITE" id="PS51194">
    <property type="entry name" value="HELICASE_CTER"/>
    <property type="match status" value="1"/>
</dbReference>
<proteinExistence type="inferred from homology"/>
<organism evidence="12 13">
    <name type="scientific">Salinimicrobium tongyeongense</name>
    <dbReference type="NCBI Taxonomy" id="2809707"/>
    <lineage>
        <taxon>Bacteria</taxon>
        <taxon>Pseudomonadati</taxon>
        <taxon>Bacteroidota</taxon>
        <taxon>Flavobacteriia</taxon>
        <taxon>Flavobacteriales</taxon>
        <taxon>Flavobacteriaceae</taxon>
        <taxon>Salinimicrobium</taxon>
    </lineage>
</organism>
<dbReference type="EC" id="3.6.4.-" evidence="9"/>
<keyword evidence="8 9" id="KW-0234">DNA repair</keyword>
<dbReference type="InterPro" id="IPR011545">
    <property type="entry name" value="DEAD/DEAH_box_helicase_dom"/>
</dbReference>
<comment type="similarity">
    <text evidence="9">In the C-terminal section; belongs to the helicase family. RecG subfamily.</text>
</comment>
<dbReference type="SUPFAM" id="SSF143517">
    <property type="entry name" value="TRCF domain-like"/>
    <property type="match status" value="1"/>
</dbReference>
<dbReference type="InterPro" id="IPR004576">
    <property type="entry name" value="Mfd"/>
</dbReference>
<evidence type="ECO:0000256" key="4">
    <source>
        <dbReference type="ARBA" id="ARBA00022801"/>
    </source>
</evidence>
<dbReference type="SMART" id="SM00490">
    <property type="entry name" value="HELICc"/>
    <property type="match status" value="1"/>
</dbReference>
<evidence type="ECO:0000256" key="9">
    <source>
        <dbReference type="HAMAP-Rule" id="MF_00969"/>
    </source>
</evidence>
<dbReference type="InterPro" id="IPR047112">
    <property type="entry name" value="RecG/Mfd"/>
</dbReference>
<dbReference type="Proteomes" id="UP001163981">
    <property type="component" value="Chromosome"/>
</dbReference>
<evidence type="ECO:0000259" key="10">
    <source>
        <dbReference type="PROSITE" id="PS51192"/>
    </source>
</evidence>
<dbReference type="InterPro" id="IPR014001">
    <property type="entry name" value="Helicase_ATP-bd"/>
</dbReference>
<evidence type="ECO:0000256" key="7">
    <source>
        <dbReference type="ARBA" id="ARBA00023125"/>
    </source>
</evidence>
<dbReference type="InterPro" id="IPR003711">
    <property type="entry name" value="CarD-like/TRCF_RID"/>
</dbReference>
<keyword evidence="13" id="KW-1185">Reference proteome</keyword>
<dbReference type="Pfam" id="PF17757">
    <property type="entry name" value="UvrB_inter"/>
    <property type="match status" value="1"/>
</dbReference>
<dbReference type="InterPro" id="IPR041471">
    <property type="entry name" value="UvrB_inter"/>
</dbReference>
<sequence>MSKSSIAQSFAQSALQLELGKALALPRTQVQLKGLVGSALSFVIANAFEEAEKPFLLIFNDKEEAAYYLNDLEQLLGDKNVLFYPGSYRRPYQLEETDNANVLLRAEVLNRINSRKKPALIITYPDALFEKVVTRKELEKNTLKIKVGDELSIDFVNEVMFEYKFKRVDFVTEPGEFSVRGGILDVFSFSNDEPYRIEFFGDEVESIRTFDVETQLSTDQVKKITVIPNVEHKRLQEVRESFLRYISDQTLIFSQEPELLFSQIDKLFSKAEEAFKNLSEEIKHNEPEELFCNSALLKEQMQEYSLVVTNSHQPEDIAETIEFNTKPQPSFNKNFELLIQNFRENSEDGFTNYIFCVSEQQAKRFHDIFDDVDQEVKYKTVVLSMYQGFVAEDQKMVCYTDHQIFERYHKFHLKNGYAKKQAITLKELTNLEVGDYVTHIDHGIGKFGGLQKIDVEGKKQEAIKLIYGERDVLYLSIHSLHKISKYNGKDGKPPKIYKLGSNAWKNLKQKTKARVKNIAFNLIELYAKRRLQKGFAYGPDSYLQHELEASFLYEDTPDQSTATADVKADMENERPMDRLVCGDVGFGKTEVAIRAAFKAVDNGKQVAVLVPTTILAFQHYKTFTERLKDFPVTVDYLNRFRTAKERKTTLEELENGKVDIVIGTHQLVNKNVKFKDLGLLIVDEEQKFGVAVKDKLKTIKENVDTLTLTATPIPRTLQFSLMAARDLSTITTPPPNRYPIESHVIRFSEENIRDAVSYEIQRGGQVFFIHNRLENIKEVAGMIQRLVPDAKIGIGHGQMEGKKLEQLMLKFMNGEFDVLVSTTIVESGLDVPNANTIFINNANNFGLSDLHQMRGRVGRSNKKAFCYFITPPYSAMTDDARKRITALEQFSELGSGFNIAMKDLEIRGAGDLLGGEQSGFINEIGFDTYQKILNEAIEELKENEFRDIYQEQEKEDKEYVKDTQIDTDFELLFPDDYINNISERLNLYTQLNNLKTEEELQKFEAELVDRFGELPTQAEDLLNSVRIKWIASKIGVEKIIMKQGKLIGYFIADQQSRFYQSKAFTRVLQYVQTHSHSCTMKEKKTRSGLRLLLTFEKVTTVDRALKVLQPLDVKAEVEAP</sequence>
<evidence type="ECO:0000313" key="13">
    <source>
        <dbReference type="Proteomes" id="UP001163981"/>
    </source>
</evidence>
<comment type="function">
    <text evidence="9">Couples transcription and DNA repair by recognizing RNA polymerase (RNAP) stalled at DNA lesions. Mediates ATP-dependent release of RNAP and its truncated transcript from the DNA, and recruitment of nucleotide excision repair machinery to the damaged site.</text>
</comment>
<dbReference type="InterPro" id="IPR005118">
    <property type="entry name" value="TRCF_C"/>
</dbReference>
<evidence type="ECO:0000256" key="3">
    <source>
        <dbReference type="ARBA" id="ARBA00022763"/>
    </source>
</evidence>
<keyword evidence="5" id="KW-0347">Helicase</keyword>
<accession>A0ABY6NUM7</accession>
<feature type="domain" description="Helicase C-terminal" evidence="11">
    <location>
        <begin position="739"/>
        <end position="905"/>
    </location>
</feature>
<keyword evidence="7 9" id="KW-0238">DNA-binding</keyword>
<dbReference type="RefSeq" id="WP_265165016.1">
    <property type="nucleotide sequence ID" value="NZ_CP069620.1"/>
</dbReference>
<reference evidence="12" key="1">
    <citation type="submission" date="2021-02" db="EMBL/GenBank/DDBJ databases">
        <title>Salinimicrobium sp. nov. isolated from seawater in Tongyeong, Republic of Korea.</title>
        <authorList>
            <person name="Lee S.-J."/>
        </authorList>
    </citation>
    <scope>NUCLEOTIDE SEQUENCE</scope>
    <source>
        <strain evidence="12">HN-2-9-2</strain>
    </source>
</reference>
<dbReference type="Pfam" id="PF00271">
    <property type="entry name" value="Helicase_C"/>
    <property type="match status" value="1"/>
</dbReference>
<dbReference type="Pfam" id="PF03461">
    <property type="entry name" value="TRCF"/>
    <property type="match status" value="1"/>
</dbReference>
<dbReference type="Pfam" id="PF00270">
    <property type="entry name" value="DEAD"/>
    <property type="match status" value="1"/>
</dbReference>
<dbReference type="InterPro" id="IPR036101">
    <property type="entry name" value="CarD-like/TRCF_RID_sf"/>
</dbReference>
<keyword evidence="6 9" id="KW-0067">ATP-binding</keyword>
<name>A0ABY6NUM7_9FLAO</name>
<dbReference type="CDD" id="cd17991">
    <property type="entry name" value="DEXHc_TRCF"/>
    <property type="match status" value="1"/>
</dbReference>
<dbReference type="InterPro" id="IPR027417">
    <property type="entry name" value="P-loop_NTPase"/>
</dbReference>
<evidence type="ECO:0000256" key="2">
    <source>
        <dbReference type="ARBA" id="ARBA00022741"/>
    </source>
</evidence>
<evidence type="ECO:0000259" key="11">
    <source>
        <dbReference type="PROSITE" id="PS51194"/>
    </source>
</evidence>
<keyword evidence="2 9" id="KW-0547">Nucleotide-binding</keyword>
<dbReference type="InterPro" id="IPR037235">
    <property type="entry name" value="TRCF-like_C_D7"/>
</dbReference>
<dbReference type="HAMAP" id="MF_00969">
    <property type="entry name" value="TRCF"/>
    <property type="match status" value="1"/>
</dbReference>
<gene>
    <name evidence="9 12" type="primary">mfd</name>
    <name evidence="12" type="ORF">JRG66_06305</name>
</gene>
<keyword evidence="1 9" id="KW-0963">Cytoplasm</keyword>